<protein>
    <submittedName>
        <fullName evidence="3">Dynamin domain-containing protein</fullName>
    </submittedName>
</protein>
<dbReference type="InterPro" id="IPR045063">
    <property type="entry name" value="Dynamin_N"/>
</dbReference>
<evidence type="ECO:0000259" key="2">
    <source>
        <dbReference type="Pfam" id="PF00350"/>
    </source>
</evidence>
<dbReference type="Pfam" id="PF00350">
    <property type="entry name" value="Dynamin_N"/>
    <property type="match status" value="1"/>
</dbReference>
<dbReference type="InterPro" id="IPR051943">
    <property type="entry name" value="TRAFAC_Dynamin-like_GTPase"/>
</dbReference>
<dbReference type="SUPFAM" id="SSF52540">
    <property type="entry name" value="P-loop containing nucleoside triphosphate hydrolases"/>
    <property type="match status" value="1"/>
</dbReference>
<feature type="compositionally biased region" description="Polar residues" evidence="1">
    <location>
        <begin position="299"/>
        <end position="312"/>
    </location>
</feature>
<organism evidence="3 4">
    <name type="scientific">Desulfonema limicola</name>
    <dbReference type="NCBI Taxonomy" id="45656"/>
    <lineage>
        <taxon>Bacteria</taxon>
        <taxon>Pseudomonadati</taxon>
        <taxon>Thermodesulfobacteriota</taxon>
        <taxon>Desulfobacteria</taxon>
        <taxon>Desulfobacterales</taxon>
        <taxon>Desulfococcaceae</taxon>
        <taxon>Desulfonema</taxon>
    </lineage>
</organism>
<dbReference type="Gene3D" id="3.40.50.300">
    <property type="entry name" value="P-loop containing nucleotide triphosphate hydrolases"/>
    <property type="match status" value="1"/>
</dbReference>
<dbReference type="InterPro" id="IPR027417">
    <property type="entry name" value="P-loop_NTPase"/>
</dbReference>
<evidence type="ECO:0000256" key="1">
    <source>
        <dbReference type="SAM" id="MobiDB-lite"/>
    </source>
</evidence>
<reference evidence="3" key="1">
    <citation type="journal article" date="2021" name="Microb. Physiol.">
        <title>Proteogenomic Insights into the Physiology of Marine, Sulfate-Reducing, Filamentous Desulfonema limicola and Desulfonema magnum.</title>
        <authorList>
            <person name="Schnaars V."/>
            <person name="Wohlbrand L."/>
            <person name="Scheve S."/>
            <person name="Hinrichs C."/>
            <person name="Reinhardt R."/>
            <person name="Rabus R."/>
        </authorList>
    </citation>
    <scope>NUCLEOTIDE SEQUENCE</scope>
    <source>
        <strain evidence="3">5ac10</strain>
    </source>
</reference>
<evidence type="ECO:0000313" key="3">
    <source>
        <dbReference type="EMBL" id="QTA78373.1"/>
    </source>
</evidence>
<proteinExistence type="predicted"/>
<accession>A0A975GEN5</accession>
<keyword evidence="4" id="KW-1185">Reference proteome</keyword>
<feature type="domain" description="Dynamin N-terminal" evidence="2">
    <location>
        <begin position="46"/>
        <end position="210"/>
    </location>
</feature>
<evidence type="ECO:0000313" key="4">
    <source>
        <dbReference type="Proteomes" id="UP000663720"/>
    </source>
</evidence>
<sequence>MNNQNIESIEYRFNIIIKLMNQAGYTGVARVLEKELNSLKSETYKIAVAGEYKTGKSTLINRIFLKEDILFTDIMEATALAAEINYGTQKRLEIIYCDKEKQPVVIKQPCLEDIRLYTSAQTPEARAFIAENTARARLFWPANNLDGLTVFDTPGINSINSAVISATYCIIPESDLVLFVTGDKQLSSVELEFLSSRVFSQGITRVFAIVTYSHDADQGNESIKQREKLIQTIKSQLSNTGRENIPVAAVNIRDNPGLTESRKDNFRHQIDNDTAFFPHENNKNTVDDVICDLLGQTRPGSDSISSINSCQTSGSEPPESEPEPGSFAALEKKLISFIRENVRPGRLEKAEKVLNIQVQLAFVQCETELSVMGKNQVEREQMLADIKVREAEMGLKYEKLSREFKQELTNVEQGFIFSLQKGLGQIAELYTSGFDVCNDLGELQQKLESAQFYLKRKIEEMFVTCSHQAEDDIREIIRNYGIKSQAILHPWYYEVSRELNISGGILAKIPPFALLAIDIMLFVRFGPFGPLADILIRLLANYIPFLNKTLPVSLAARVLKQRIQNSLKTEFETIRQQLPDLVKNNFNALINNIMDEWNNHADQQISTIRKSIEKIVHQPGDEKRQAFLKDMKHRLEIMLL</sequence>
<dbReference type="Proteomes" id="UP000663720">
    <property type="component" value="Chromosome"/>
</dbReference>
<dbReference type="PANTHER" id="PTHR43681:SF1">
    <property type="entry name" value="SARCALUMENIN"/>
    <property type="match status" value="1"/>
</dbReference>
<name>A0A975GEN5_9BACT</name>
<dbReference type="RefSeq" id="WP_207690237.1">
    <property type="nucleotide sequence ID" value="NZ_CP061799.1"/>
</dbReference>
<dbReference type="KEGG" id="dli:dnl_05950"/>
<dbReference type="PANTHER" id="PTHR43681">
    <property type="entry name" value="TRANSMEMBRANE GTPASE FZO"/>
    <property type="match status" value="1"/>
</dbReference>
<dbReference type="EMBL" id="CP061799">
    <property type="protein sequence ID" value="QTA78373.1"/>
    <property type="molecule type" value="Genomic_DNA"/>
</dbReference>
<feature type="region of interest" description="Disordered" evidence="1">
    <location>
        <begin position="299"/>
        <end position="326"/>
    </location>
</feature>
<dbReference type="AlphaFoldDB" id="A0A975GEN5"/>
<gene>
    <name evidence="3" type="ORF">dnl_05950</name>
</gene>